<gene>
    <name evidence="1" type="ORF">WISP_56895</name>
</gene>
<name>A0ABQ9DCG6_9PASS</name>
<protein>
    <submittedName>
        <fullName evidence="1">Uncharacterized protein</fullName>
    </submittedName>
</protein>
<accession>A0ABQ9DCG6</accession>
<evidence type="ECO:0000313" key="2">
    <source>
        <dbReference type="Proteomes" id="UP001145742"/>
    </source>
</evidence>
<evidence type="ECO:0000313" key="1">
    <source>
        <dbReference type="EMBL" id="KAJ7418955.1"/>
    </source>
</evidence>
<dbReference type="Proteomes" id="UP001145742">
    <property type="component" value="Unassembled WGS sequence"/>
</dbReference>
<dbReference type="EMBL" id="WHWB01033562">
    <property type="protein sequence ID" value="KAJ7418955.1"/>
    <property type="molecule type" value="Genomic_DNA"/>
</dbReference>
<sequence length="152" mass="17083">MLISIMDRSLDVLIWNGNRTFSLTLQLILLNTQKNNQGLFEVELIARDRSHQSAAESANQVATTPLEHDIAFLTDGANGPNQLIPSNMTTRKQIPYPVDPELQPYSEAKTYFDLDWKDLAVYLRPALPSSPIPQGHCKPYSSSLGITRMKEQ</sequence>
<reference evidence="1" key="1">
    <citation type="submission" date="2019-10" db="EMBL/GenBank/DDBJ databases">
        <authorList>
            <person name="Soares A.E.R."/>
            <person name="Aleixo A."/>
            <person name="Schneider P."/>
            <person name="Miyaki C.Y."/>
            <person name="Schneider M.P."/>
            <person name="Mello C."/>
            <person name="Vasconcelos A.T.R."/>
        </authorList>
    </citation>
    <scope>NUCLEOTIDE SEQUENCE</scope>
    <source>
        <tissue evidence="1">Muscle</tissue>
    </source>
</reference>
<organism evidence="1 2">
    <name type="scientific">Willisornis vidua</name>
    <name type="common">Xingu scale-backed antbird</name>
    <dbReference type="NCBI Taxonomy" id="1566151"/>
    <lineage>
        <taxon>Eukaryota</taxon>
        <taxon>Metazoa</taxon>
        <taxon>Chordata</taxon>
        <taxon>Craniata</taxon>
        <taxon>Vertebrata</taxon>
        <taxon>Euteleostomi</taxon>
        <taxon>Archelosauria</taxon>
        <taxon>Archosauria</taxon>
        <taxon>Dinosauria</taxon>
        <taxon>Saurischia</taxon>
        <taxon>Theropoda</taxon>
        <taxon>Coelurosauria</taxon>
        <taxon>Aves</taxon>
        <taxon>Neognathae</taxon>
        <taxon>Neoaves</taxon>
        <taxon>Telluraves</taxon>
        <taxon>Australaves</taxon>
        <taxon>Passeriformes</taxon>
        <taxon>Thamnophilidae</taxon>
        <taxon>Willisornis</taxon>
    </lineage>
</organism>
<keyword evidence="2" id="KW-1185">Reference proteome</keyword>
<proteinExistence type="predicted"/>
<comment type="caution">
    <text evidence="1">The sequence shown here is derived from an EMBL/GenBank/DDBJ whole genome shotgun (WGS) entry which is preliminary data.</text>
</comment>